<reference evidence="2" key="1">
    <citation type="journal article" date="2013" name="Science">
        <title>The Amborella genome and the evolution of flowering plants.</title>
        <authorList>
            <consortium name="Amborella Genome Project"/>
        </authorList>
    </citation>
    <scope>NUCLEOTIDE SEQUENCE [LARGE SCALE GENOMIC DNA]</scope>
</reference>
<accession>W1PD54</accession>
<dbReference type="AlphaFoldDB" id="W1PD54"/>
<protein>
    <submittedName>
        <fullName evidence="1">Uncharacterized protein</fullName>
    </submittedName>
</protein>
<gene>
    <name evidence="1" type="ORF">AMTR_s00007p00266040</name>
</gene>
<name>W1PD54_AMBTC</name>
<sequence>MEAWHRLVKQQELQGCVWGSKSLMWVCMGVALICLCTTTNSGVAVEEEGGRSRQGTFGYSLFFMLGIFNVDDNHRKIGDQRSRSRNLGGSNLWWNIMIKKRWGKSGCPKAEREQRKSKRFQWWSGALKGTIRLEGRSRTNRGEGVEV</sequence>
<dbReference type="HOGENOM" id="CLU_1770541_0_0_1"/>
<keyword evidence="2" id="KW-1185">Reference proteome</keyword>
<dbReference type="Proteomes" id="UP000017836">
    <property type="component" value="Unassembled WGS sequence"/>
</dbReference>
<evidence type="ECO:0000313" key="1">
    <source>
        <dbReference type="EMBL" id="ERN05556.1"/>
    </source>
</evidence>
<proteinExistence type="predicted"/>
<dbReference type="Gramene" id="ERN05556">
    <property type="protein sequence ID" value="ERN05556"/>
    <property type="gene ID" value="AMTR_s00007p00266040"/>
</dbReference>
<evidence type="ECO:0000313" key="2">
    <source>
        <dbReference type="Proteomes" id="UP000017836"/>
    </source>
</evidence>
<dbReference type="EMBL" id="KI394011">
    <property type="protein sequence ID" value="ERN05556.1"/>
    <property type="molecule type" value="Genomic_DNA"/>
</dbReference>
<organism evidence="1 2">
    <name type="scientific">Amborella trichopoda</name>
    <dbReference type="NCBI Taxonomy" id="13333"/>
    <lineage>
        <taxon>Eukaryota</taxon>
        <taxon>Viridiplantae</taxon>
        <taxon>Streptophyta</taxon>
        <taxon>Embryophyta</taxon>
        <taxon>Tracheophyta</taxon>
        <taxon>Spermatophyta</taxon>
        <taxon>Magnoliopsida</taxon>
        <taxon>Amborellales</taxon>
        <taxon>Amborellaceae</taxon>
        <taxon>Amborella</taxon>
    </lineage>
</organism>